<dbReference type="Proteomes" id="UP000796880">
    <property type="component" value="Unassembled WGS sequence"/>
</dbReference>
<comment type="caution">
    <text evidence="2">The sequence shown here is derived from an EMBL/GenBank/DDBJ whole genome shotgun (WGS) entry which is preliminary data.</text>
</comment>
<sequence>MAQMQDYLKEYIRLMGDEDLQAVQPVKANQIAAPAAAPANEVPTTNLSTRRFRNQPSTATKIDRVPVTKSHKPAQPLVLNEFDEGERPKSSDPPYEPYREAK</sequence>
<keyword evidence="3" id="KW-1185">Reference proteome</keyword>
<protein>
    <submittedName>
        <fullName evidence="2">Uncharacterized protein</fullName>
    </submittedName>
</protein>
<feature type="region of interest" description="Disordered" evidence="1">
    <location>
        <begin position="32"/>
        <end position="102"/>
    </location>
</feature>
<gene>
    <name evidence="2" type="ORF">FNV43_RR13617</name>
</gene>
<proteinExistence type="predicted"/>
<name>A0A8K0H1D0_9ROSA</name>
<reference evidence="2" key="1">
    <citation type="submission" date="2020-03" db="EMBL/GenBank/DDBJ databases">
        <title>A high-quality chromosome-level genome assembly of a woody plant with both climbing and erect habits, Rhamnella rubrinervis.</title>
        <authorList>
            <person name="Lu Z."/>
            <person name="Yang Y."/>
            <person name="Zhu X."/>
            <person name="Sun Y."/>
        </authorList>
    </citation>
    <scope>NUCLEOTIDE SEQUENCE</scope>
    <source>
        <strain evidence="2">BYM</strain>
        <tissue evidence="2">Leaf</tissue>
    </source>
</reference>
<dbReference type="EMBL" id="VOIH02000006">
    <property type="protein sequence ID" value="KAF3443927.1"/>
    <property type="molecule type" value="Genomic_DNA"/>
</dbReference>
<evidence type="ECO:0000313" key="3">
    <source>
        <dbReference type="Proteomes" id="UP000796880"/>
    </source>
</evidence>
<evidence type="ECO:0000256" key="1">
    <source>
        <dbReference type="SAM" id="MobiDB-lite"/>
    </source>
</evidence>
<feature type="compositionally biased region" description="Polar residues" evidence="1">
    <location>
        <begin position="42"/>
        <end position="60"/>
    </location>
</feature>
<organism evidence="2 3">
    <name type="scientific">Rhamnella rubrinervis</name>
    <dbReference type="NCBI Taxonomy" id="2594499"/>
    <lineage>
        <taxon>Eukaryota</taxon>
        <taxon>Viridiplantae</taxon>
        <taxon>Streptophyta</taxon>
        <taxon>Embryophyta</taxon>
        <taxon>Tracheophyta</taxon>
        <taxon>Spermatophyta</taxon>
        <taxon>Magnoliopsida</taxon>
        <taxon>eudicotyledons</taxon>
        <taxon>Gunneridae</taxon>
        <taxon>Pentapetalae</taxon>
        <taxon>rosids</taxon>
        <taxon>fabids</taxon>
        <taxon>Rosales</taxon>
        <taxon>Rhamnaceae</taxon>
        <taxon>rhamnoid group</taxon>
        <taxon>Rhamneae</taxon>
        <taxon>Rhamnella</taxon>
    </lineage>
</organism>
<dbReference type="AlphaFoldDB" id="A0A8K0H1D0"/>
<evidence type="ECO:0000313" key="2">
    <source>
        <dbReference type="EMBL" id="KAF3443927.1"/>
    </source>
</evidence>
<accession>A0A8K0H1D0</accession>